<proteinExistence type="predicted"/>
<organism evidence="1">
    <name type="scientific">Thorea hispida</name>
    <dbReference type="NCBI Taxonomy" id="202687"/>
    <lineage>
        <taxon>Eukaryota</taxon>
        <taxon>Rhodophyta</taxon>
        <taxon>Florideophyceae</taxon>
        <taxon>Nemaliophycidae</taxon>
        <taxon>Thoreales</taxon>
        <taxon>Thoreaceae</taxon>
        <taxon>Thorea</taxon>
    </lineage>
</organism>
<keyword evidence="1" id="KW-0934">Plastid</keyword>
<geneLocation type="chloroplast" evidence="1"/>
<sequence length="64" mass="7609">MVLKDFPNFFFFVLNNIKKILKWFLGYYNYIITPRGIRIPVTSVKGRCPRPLDDGGYIYEIIFS</sequence>
<gene>
    <name evidence="1" type="primary">orf64</name>
</gene>
<reference evidence="1" key="1">
    <citation type="submission" date="2016-11" db="EMBL/GenBank/DDBJ databases">
        <title>Complete Chloroplast Genome of Thorea hispida.</title>
        <authorList>
            <person name="Nan F."/>
            <person name="Xie S."/>
        </authorList>
    </citation>
    <scope>NUCLEOTIDE SEQUENCE</scope>
</reference>
<dbReference type="EMBL" id="KY083065">
    <property type="protein sequence ID" value="ARX95943.1"/>
    <property type="molecule type" value="Genomic_DNA"/>
</dbReference>
<evidence type="ECO:0000313" key="1">
    <source>
        <dbReference type="EMBL" id="ARX95943.1"/>
    </source>
</evidence>
<name>A0A1Z1XAQ8_9FLOR</name>
<dbReference type="AlphaFoldDB" id="A0A1Z1XAQ8"/>
<keyword evidence="1" id="KW-0150">Chloroplast</keyword>
<protein>
    <submittedName>
        <fullName evidence="1">Uncharacterized protein</fullName>
    </submittedName>
</protein>
<accession>A0A1Z1XAQ8</accession>